<reference evidence="4 5" key="1">
    <citation type="submission" date="2014-10" db="EMBL/GenBank/DDBJ databases">
        <title>Genome sequence of Clostridium aceticum DSM 1496.</title>
        <authorList>
            <person name="Poehlein A."/>
            <person name="Schiel-Bengelsdorf B."/>
            <person name="Gottschalk G."/>
            <person name="Duerre P."/>
            <person name="Daniel R."/>
        </authorList>
    </citation>
    <scope>NUCLEOTIDE SEQUENCE [LARGE SCALE GENOMIC DNA]</scope>
    <source>
        <strain evidence="4 5">DSM 1496</strain>
    </source>
</reference>
<organism evidence="4 5">
    <name type="scientific">Clostridium aceticum</name>
    <dbReference type="NCBI Taxonomy" id="84022"/>
    <lineage>
        <taxon>Bacteria</taxon>
        <taxon>Bacillati</taxon>
        <taxon>Bacillota</taxon>
        <taxon>Clostridia</taxon>
        <taxon>Eubacteriales</taxon>
        <taxon>Clostridiaceae</taxon>
        <taxon>Clostridium</taxon>
    </lineage>
</organism>
<keyword evidence="5" id="KW-1185">Reference proteome</keyword>
<dbReference type="OrthoDB" id="280334at2"/>
<evidence type="ECO:0000256" key="3">
    <source>
        <dbReference type="SAM" id="MobiDB-lite"/>
    </source>
</evidence>
<dbReference type="RefSeq" id="WP_044825944.1">
    <property type="nucleotide sequence ID" value="NZ_CP009687.1"/>
</dbReference>
<dbReference type="STRING" id="84022.CACET_c20300"/>
<evidence type="ECO:0000256" key="1">
    <source>
        <dbReference type="ARBA" id="ARBA00010577"/>
    </source>
</evidence>
<dbReference type="Proteomes" id="UP000035704">
    <property type="component" value="Chromosome"/>
</dbReference>
<dbReference type="AlphaFoldDB" id="A0A0G3WAV7"/>
<dbReference type="GO" id="GO:0044781">
    <property type="term" value="P:bacterial-type flagellum organization"/>
    <property type="evidence" value="ECO:0007669"/>
    <property type="project" value="UniProtKB-KW"/>
</dbReference>
<keyword evidence="4" id="KW-0969">Cilium</keyword>
<keyword evidence="4" id="KW-0966">Cell projection</keyword>
<dbReference type="InterPro" id="IPR005648">
    <property type="entry name" value="FlgD"/>
</dbReference>
<sequence>MSNVNDATKTEYYYRQHDSTKKNQKSNDLDKDAFLKLLVTQLQNQDPLNPMEDKEFISQMAQFSSLEQMQNMNQNLQDTKTTLAEHMTMMNNNIVKSHTFMSETLDNINKTLEKIADALLPNNEEVEDINESEGVNEEEIETEAP</sequence>
<dbReference type="PATRIC" id="fig|84022.6.peg.2027"/>
<dbReference type="EMBL" id="CP009687">
    <property type="protein sequence ID" value="AKL95478.1"/>
    <property type="molecule type" value="Genomic_DNA"/>
</dbReference>
<keyword evidence="2" id="KW-1005">Bacterial flagellum biogenesis</keyword>
<keyword evidence="4" id="KW-0282">Flagellum</keyword>
<evidence type="ECO:0000313" key="4">
    <source>
        <dbReference type="EMBL" id="AKL95478.1"/>
    </source>
</evidence>
<dbReference type="Pfam" id="PF03963">
    <property type="entry name" value="FlgD"/>
    <property type="match status" value="1"/>
</dbReference>
<accession>A0A0G3WAV7</accession>
<name>A0A0G3WAV7_9CLOT</name>
<dbReference type="KEGG" id="cace:CACET_c20300"/>
<protein>
    <submittedName>
        <fullName evidence="4">Flagellar hook assembly protein FlgD</fullName>
    </submittedName>
</protein>
<evidence type="ECO:0000313" key="5">
    <source>
        <dbReference type="Proteomes" id="UP000035704"/>
    </source>
</evidence>
<comment type="similarity">
    <text evidence="1">Belongs to the FlgD family.</text>
</comment>
<proteinExistence type="inferred from homology"/>
<feature type="region of interest" description="Disordered" evidence="3">
    <location>
        <begin position="125"/>
        <end position="145"/>
    </location>
</feature>
<gene>
    <name evidence="4" type="primary">flgD</name>
    <name evidence="4" type="ORF">CACET_c20300</name>
</gene>
<evidence type="ECO:0000256" key="2">
    <source>
        <dbReference type="ARBA" id="ARBA00022795"/>
    </source>
</evidence>